<reference evidence="1" key="1">
    <citation type="submission" date="2023-09" db="EMBL/GenBank/DDBJ databases">
        <title>Vallitalea sediminicola and Vallitalea maricola sp. nov., anaerobic bacteria isolated from marine sediment.</title>
        <authorList>
            <person name="Hirano S."/>
            <person name="Maeda A."/>
            <person name="Terahara T."/>
            <person name="Mori K."/>
            <person name="Hamada M."/>
            <person name="Matsumoto R."/>
            <person name="Kobayashi T."/>
        </authorList>
    </citation>
    <scope>NUCLEOTIDE SEQUENCE</scope>
    <source>
        <strain evidence="1">AN17-2</strain>
    </source>
</reference>
<dbReference type="EMBL" id="BTPU01000024">
    <property type="protein sequence ID" value="GMQ62338.1"/>
    <property type="molecule type" value="Genomic_DNA"/>
</dbReference>
<dbReference type="Proteomes" id="UP001374599">
    <property type="component" value="Unassembled WGS sequence"/>
</dbReference>
<evidence type="ECO:0000313" key="1">
    <source>
        <dbReference type="EMBL" id="GMQ62338.1"/>
    </source>
</evidence>
<keyword evidence="2" id="KW-1185">Reference proteome</keyword>
<name>A0ACB5UKA1_9FIRM</name>
<organism evidence="1 2">
    <name type="scientific">Vallitalea maricola</name>
    <dbReference type="NCBI Taxonomy" id="3074433"/>
    <lineage>
        <taxon>Bacteria</taxon>
        <taxon>Bacillati</taxon>
        <taxon>Bacillota</taxon>
        <taxon>Clostridia</taxon>
        <taxon>Lachnospirales</taxon>
        <taxon>Vallitaleaceae</taxon>
        <taxon>Vallitalea</taxon>
    </lineage>
</organism>
<comment type="caution">
    <text evidence="1">The sequence shown here is derived from an EMBL/GenBank/DDBJ whole genome shotgun (WGS) entry which is preliminary data.</text>
</comment>
<proteinExistence type="predicted"/>
<evidence type="ECO:0000313" key="2">
    <source>
        <dbReference type="Proteomes" id="UP001374599"/>
    </source>
</evidence>
<protein>
    <submittedName>
        <fullName evidence="1">Uncharacterized protein</fullName>
    </submittedName>
</protein>
<gene>
    <name evidence="1" type="ORF">AN2V17_15700</name>
</gene>
<accession>A0ACB5UKA1</accession>
<sequence length="67" mass="7429">MSNNSGWGGVRKGAGRTPLEANKKRKGAKIYITDKVKEDIAEYGLGKSFSDKAVELINSEIEKRMKQ</sequence>